<dbReference type="Pfam" id="PF02342">
    <property type="entry name" value="TerD"/>
    <property type="match status" value="1"/>
</dbReference>
<comment type="caution">
    <text evidence="2">The sequence shown here is derived from an EMBL/GenBank/DDBJ whole genome shotgun (WGS) entry which is preliminary data.</text>
</comment>
<accession>U5E7D0</accession>
<dbReference type="GeneID" id="91516849"/>
<name>U5E7D0_NOCAS</name>
<dbReference type="STRING" id="1824.SAMN05444423_105240"/>
<sequence>MAPTIPTTADHTLELVRLGLGWAPGDDVESLAPRTNRIDLNAAALSFAGTAFVDAVFHERLISHDGALRHLGDSVTGEGAGDNEVIVGDLTRVHPSVTSIVFLVTCYTGQRFDTIHHGFCRVVDAVAGTELVRVDLDHVGAATGLVFGALHRGPDGWRFTLIGDPIEAEHAADAVPLLARYLR</sequence>
<evidence type="ECO:0000313" key="2">
    <source>
        <dbReference type="EMBL" id="GAD82261.1"/>
    </source>
</evidence>
<evidence type="ECO:0000313" key="3">
    <source>
        <dbReference type="Proteomes" id="UP000017048"/>
    </source>
</evidence>
<proteinExistence type="predicted"/>
<feature type="domain" description="TerD" evidence="1">
    <location>
        <begin position="10"/>
        <end position="167"/>
    </location>
</feature>
<protein>
    <recommendedName>
        <fullName evidence="1">TerD domain-containing protein</fullName>
    </recommendedName>
</protein>
<dbReference type="InterPro" id="IPR003325">
    <property type="entry name" value="TerD"/>
</dbReference>
<dbReference type="Gene3D" id="2.60.60.30">
    <property type="entry name" value="sav2460 like domains"/>
    <property type="match status" value="1"/>
</dbReference>
<reference evidence="2 3" key="1">
    <citation type="journal article" date="2014" name="BMC Genomics">
        <title>Genome based analysis of type-I polyketide synthase and nonribosomal peptide synthetase gene clusters in seven strains of five representative Nocardia species.</title>
        <authorList>
            <person name="Komaki H."/>
            <person name="Ichikawa N."/>
            <person name="Hosoyama A."/>
            <person name="Takahashi-Nakaguchi A."/>
            <person name="Matsuzawa T."/>
            <person name="Suzuki K."/>
            <person name="Fujita N."/>
            <person name="Gonoi T."/>
        </authorList>
    </citation>
    <scope>NUCLEOTIDE SEQUENCE [LARGE SCALE GENOMIC DNA]</scope>
    <source>
        <strain evidence="2 3">NBRC 15531</strain>
    </source>
</reference>
<dbReference type="eggNOG" id="COG2310">
    <property type="taxonomic scope" value="Bacteria"/>
</dbReference>
<dbReference type="AlphaFoldDB" id="U5E7D0"/>
<dbReference type="CDD" id="cd06974">
    <property type="entry name" value="TerD_like"/>
    <property type="match status" value="1"/>
</dbReference>
<dbReference type="OrthoDB" id="56224at2"/>
<dbReference type="PANTHER" id="PTHR32097:SF17">
    <property type="entry name" value="CAMP-BINDING PROTEIN 1-RELATED"/>
    <property type="match status" value="1"/>
</dbReference>
<keyword evidence="3" id="KW-1185">Reference proteome</keyword>
<evidence type="ECO:0000259" key="1">
    <source>
        <dbReference type="Pfam" id="PF02342"/>
    </source>
</evidence>
<dbReference type="InterPro" id="IPR051324">
    <property type="entry name" value="Stress/Tellurium_Resist"/>
</dbReference>
<dbReference type="EMBL" id="BAFO02000008">
    <property type="protein sequence ID" value="GAD82261.1"/>
    <property type="molecule type" value="Genomic_DNA"/>
</dbReference>
<dbReference type="PANTHER" id="PTHR32097">
    <property type="entry name" value="CAMP-BINDING PROTEIN 1-RELATED"/>
    <property type="match status" value="1"/>
</dbReference>
<dbReference type="Proteomes" id="UP000017048">
    <property type="component" value="Unassembled WGS sequence"/>
</dbReference>
<organism evidence="2 3">
    <name type="scientific">Nocardia asteroides NBRC 15531</name>
    <dbReference type="NCBI Taxonomy" id="1110697"/>
    <lineage>
        <taxon>Bacteria</taxon>
        <taxon>Bacillati</taxon>
        <taxon>Actinomycetota</taxon>
        <taxon>Actinomycetes</taxon>
        <taxon>Mycobacteriales</taxon>
        <taxon>Nocardiaceae</taxon>
        <taxon>Nocardia</taxon>
    </lineage>
</organism>
<dbReference type="RefSeq" id="WP_019050501.1">
    <property type="nucleotide sequence ID" value="NZ_BAFO02000008.1"/>
</dbReference>
<gene>
    <name evidence="2" type="ORF">NCAST_08_01330</name>
</gene>